<feature type="compositionally biased region" description="Basic and acidic residues" evidence="1">
    <location>
        <begin position="118"/>
        <end position="135"/>
    </location>
</feature>
<evidence type="ECO:0000313" key="2">
    <source>
        <dbReference type="EMBL" id="KAG8376534.1"/>
    </source>
</evidence>
<organism evidence="2 3">
    <name type="scientific">Buddleja alternifolia</name>
    <dbReference type="NCBI Taxonomy" id="168488"/>
    <lineage>
        <taxon>Eukaryota</taxon>
        <taxon>Viridiplantae</taxon>
        <taxon>Streptophyta</taxon>
        <taxon>Embryophyta</taxon>
        <taxon>Tracheophyta</taxon>
        <taxon>Spermatophyta</taxon>
        <taxon>Magnoliopsida</taxon>
        <taxon>eudicotyledons</taxon>
        <taxon>Gunneridae</taxon>
        <taxon>Pentapetalae</taxon>
        <taxon>asterids</taxon>
        <taxon>lamiids</taxon>
        <taxon>Lamiales</taxon>
        <taxon>Scrophulariaceae</taxon>
        <taxon>Buddlejeae</taxon>
        <taxon>Buddleja</taxon>
    </lineage>
</organism>
<gene>
    <name evidence="2" type="ORF">BUALT_Bualt09G0073500</name>
</gene>
<sequence length="494" mass="53281">MSCSSVELTEPAFSLPNPPILEHTEGTFKPSNPPPEVTELGELHDLGSDTDTDPESIPPLTRVEKKQLAAGDPYYKVTLLKGSAQKSDAKKTSGEKLSTAGKNSKTPVVIPSSPSKEIAVDKSKGKRKKETDDQPCKTADGTAPPPSRSATPQLAPEHSFQPPSEAAPFLPSELGGFLIVSFDHLMSMASPRDLRYMSNLSDMSLLEDFSSSILQASLLGSDMMSRIRAKATSSLETSKKLSEWEKQVLSLTGDLAKERVLRREMSSELENLKKTQADDVEKACQAAREAAIANFPHSIKGLAMMDDNYQRRHTAFLQSSEHQGMLVETALQYYYHGFRSCVRQFVERGRLPSGFDTSFLQESVGLDNAPEPGEEAPACVLAVGIDNNKPSEAQSSTGFTLGNRGIPTFSSSTAMISVDGMLDLAGWSISMPSALSPAPTSPSLSQWATSCRALSWARLALCESPSVGPPDIILMTPFRATAFSFAGTFLPCPP</sequence>
<evidence type="ECO:0000256" key="1">
    <source>
        <dbReference type="SAM" id="MobiDB-lite"/>
    </source>
</evidence>
<dbReference type="Proteomes" id="UP000826271">
    <property type="component" value="Unassembled WGS sequence"/>
</dbReference>
<accession>A0AAV6X8S9</accession>
<comment type="caution">
    <text evidence="2">The sequence shown here is derived from an EMBL/GenBank/DDBJ whole genome shotgun (WGS) entry which is preliminary data.</text>
</comment>
<proteinExistence type="predicted"/>
<protein>
    <submittedName>
        <fullName evidence="2">Uncharacterized protein</fullName>
    </submittedName>
</protein>
<keyword evidence="3" id="KW-1185">Reference proteome</keyword>
<name>A0AAV6X8S9_9LAMI</name>
<dbReference type="EMBL" id="WHWC01000009">
    <property type="protein sequence ID" value="KAG8376534.1"/>
    <property type="molecule type" value="Genomic_DNA"/>
</dbReference>
<evidence type="ECO:0000313" key="3">
    <source>
        <dbReference type="Proteomes" id="UP000826271"/>
    </source>
</evidence>
<feature type="region of interest" description="Disordered" evidence="1">
    <location>
        <begin position="1"/>
        <end position="167"/>
    </location>
</feature>
<reference evidence="2" key="1">
    <citation type="submission" date="2019-10" db="EMBL/GenBank/DDBJ databases">
        <authorList>
            <person name="Zhang R."/>
            <person name="Pan Y."/>
            <person name="Wang J."/>
            <person name="Ma R."/>
            <person name="Yu S."/>
        </authorList>
    </citation>
    <scope>NUCLEOTIDE SEQUENCE</scope>
    <source>
        <strain evidence="2">LA-IB0</strain>
        <tissue evidence="2">Leaf</tissue>
    </source>
</reference>
<dbReference type="AlphaFoldDB" id="A0AAV6X8S9"/>